<evidence type="ECO:0000256" key="1">
    <source>
        <dbReference type="ARBA" id="ARBA00022450"/>
    </source>
</evidence>
<dbReference type="InterPro" id="IPR013120">
    <property type="entry name" value="FAR_NAD-bd"/>
</dbReference>
<keyword evidence="5" id="KW-1185">Reference proteome</keyword>
<protein>
    <submittedName>
        <fullName evidence="4">Nucleoside-diphosphate-sugar epimerase</fullName>
    </submittedName>
</protein>
<dbReference type="Pfam" id="PF07993">
    <property type="entry name" value="NAD_binding_4"/>
    <property type="match status" value="1"/>
</dbReference>
<evidence type="ECO:0000313" key="5">
    <source>
        <dbReference type="Proteomes" id="UP000520767"/>
    </source>
</evidence>
<sequence length="426" mass="47860">MRISLRHQSDRLALLTGRPKLLSVDYSADPAIVSRALPRRADDERKNVLLLGGNGFVGMHFLHDLLDDERVEKVYALVRPKGTNSGEARIRRQARKYKMALPESDKLVVLEGSYLEPSMGLDETTYETLVSDVDVVIDAAGATTHEYPYARYRQEKVLPTVTLAEFCLTRRFKTLHVIGSVGSEVYTRLRDFYRPSFFFCGYSKMKYVVKHLSLKMNRDGVPIHVYQAPFALGGPGTRFKDPGMEYSFWNMVWHMVQQGQTYQFGGTNPMVAGDVLSRAVLNNALSAAPRPISYPVTPVTNEQLAERLGLELVPYKEFRQGLVLANRFRLREVKWRNPISSARREWQRAGFVRSLFPRCLPELLTNIDTAVRAPAVPLNAGIPAIDVLVANARNIRKIAKDLPVVATAEKAVPEAIEETAAESRAA</sequence>
<feature type="domain" description="Thioester reductase (TE)" evidence="3">
    <location>
        <begin position="52"/>
        <end position="180"/>
    </location>
</feature>
<organism evidence="4 5">
    <name type="scientific">Actinophytocola algeriensis</name>
    <dbReference type="NCBI Taxonomy" id="1768010"/>
    <lineage>
        <taxon>Bacteria</taxon>
        <taxon>Bacillati</taxon>
        <taxon>Actinomycetota</taxon>
        <taxon>Actinomycetes</taxon>
        <taxon>Pseudonocardiales</taxon>
        <taxon>Pseudonocardiaceae</taxon>
    </lineage>
</organism>
<evidence type="ECO:0000256" key="2">
    <source>
        <dbReference type="ARBA" id="ARBA00022553"/>
    </source>
</evidence>
<evidence type="ECO:0000259" key="3">
    <source>
        <dbReference type="Pfam" id="PF07993"/>
    </source>
</evidence>
<evidence type="ECO:0000313" key="4">
    <source>
        <dbReference type="EMBL" id="MBB4905752.1"/>
    </source>
</evidence>
<dbReference type="SUPFAM" id="SSF51735">
    <property type="entry name" value="NAD(P)-binding Rossmann-fold domains"/>
    <property type="match status" value="1"/>
</dbReference>
<dbReference type="EMBL" id="JACHJQ010000002">
    <property type="protein sequence ID" value="MBB4905752.1"/>
    <property type="molecule type" value="Genomic_DNA"/>
</dbReference>
<dbReference type="PANTHER" id="PTHR44845">
    <property type="entry name" value="CARRIER DOMAIN-CONTAINING PROTEIN"/>
    <property type="match status" value="1"/>
</dbReference>
<name>A0A7W7Q2H6_9PSEU</name>
<comment type="caution">
    <text evidence="4">The sequence shown here is derived from an EMBL/GenBank/DDBJ whole genome shotgun (WGS) entry which is preliminary data.</text>
</comment>
<dbReference type="Proteomes" id="UP000520767">
    <property type="component" value="Unassembled WGS sequence"/>
</dbReference>
<reference evidence="4 5" key="1">
    <citation type="submission" date="2020-08" db="EMBL/GenBank/DDBJ databases">
        <title>Genomic Encyclopedia of Type Strains, Phase III (KMG-III): the genomes of soil and plant-associated and newly described type strains.</title>
        <authorList>
            <person name="Whitman W."/>
        </authorList>
    </citation>
    <scope>NUCLEOTIDE SEQUENCE [LARGE SCALE GENOMIC DNA]</scope>
    <source>
        <strain evidence="4 5">CECT 8960</strain>
    </source>
</reference>
<dbReference type="RefSeq" id="WP_184809934.1">
    <property type="nucleotide sequence ID" value="NZ_JACHJQ010000002.1"/>
</dbReference>
<keyword evidence="1" id="KW-0596">Phosphopantetheine</keyword>
<keyword evidence="2" id="KW-0597">Phosphoprotein</keyword>
<accession>A0A7W7Q2H6</accession>
<dbReference type="AlphaFoldDB" id="A0A7W7Q2H6"/>
<proteinExistence type="predicted"/>
<dbReference type="PANTHER" id="PTHR44845:SF6">
    <property type="entry name" value="BETA-ALANINE-ACTIVATING ENZYME"/>
    <property type="match status" value="1"/>
</dbReference>
<gene>
    <name evidence="4" type="ORF">FHR82_001969</name>
</gene>
<dbReference type="Gene3D" id="3.40.50.720">
    <property type="entry name" value="NAD(P)-binding Rossmann-like Domain"/>
    <property type="match status" value="1"/>
</dbReference>
<dbReference type="InterPro" id="IPR036291">
    <property type="entry name" value="NAD(P)-bd_dom_sf"/>
</dbReference>